<name>A0A2M9YIA9_9LEPT</name>
<evidence type="ECO:0000313" key="1">
    <source>
        <dbReference type="EMBL" id="PJZ51273.1"/>
    </source>
</evidence>
<keyword evidence="3" id="KW-1185">Reference proteome</keyword>
<dbReference type="AlphaFoldDB" id="A0A2M9YIA9"/>
<evidence type="ECO:0000313" key="3">
    <source>
        <dbReference type="Proteomes" id="UP000232149"/>
    </source>
</evidence>
<dbReference type="Proteomes" id="UP000232149">
    <property type="component" value="Unassembled WGS sequence"/>
</dbReference>
<protein>
    <submittedName>
        <fullName evidence="1">Uncharacterized protein</fullName>
    </submittedName>
</protein>
<comment type="caution">
    <text evidence="1">The sequence shown here is derived from an EMBL/GenBank/DDBJ whole genome shotgun (WGS) entry which is preliminary data.</text>
</comment>
<accession>A0A2M9YIA9</accession>
<evidence type="ECO:0000313" key="2">
    <source>
        <dbReference type="EMBL" id="PJZ60101.1"/>
    </source>
</evidence>
<evidence type="ECO:0000313" key="4">
    <source>
        <dbReference type="Proteomes" id="UP000232188"/>
    </source>
</evidence>
<reference evidence="3 4" key="1">
    <citation type="submission" date="2017-07" db="EMBL/GenBank/DDBJ databases">
        <title>Leptospira spp. isolated from tropical soils.</title>
        <authorList>
            <person name="Thibeaux R."/>
            <person name="Iraola G."/>
            <person name="Ferres I."/>
            <person name="Bierque E."/>
            <person name="Girault D."/>
            <person name="Soupe-Gilbert M.-E."/>
            <person name="Picardeau M."/>
            <person name="Goarant C."/>
        </authorList>
    </citation>
    <scope>NUCLEOTIDE SEQUENCE [LARGE SCALE GENOMIC DNA]</scope>
    <source>
        <strain evidence="1 4">FH2-B-C1</strain>
        <strain evidence="2 3">FH2-B-D1</strain>
    </source>
</reference>
<dbReference type="Proteomes" id="UP000232188">
    <property type="component" value="Unassembled WGS sequence"/>
</dbReference>
<organism evidence="1 4">
    <name type="scientific">Leptospira adleri</name>
    <dbReference type="NCBI Taxonomy" id="2023186"/>
    <lineage>
        <taxon>Bacteria</taxon>
        <taxon>Pseudomonadati</taxon>
        <taxon>Spirochaetota</taxon>
        <taxon>Spirochaetia</taxon>
        <taxon>Leptospirales</taxon>
        <taxon>Leptospiraceae</taxon>
        <taxon>Leptospira</taxon>
    </lineage>
</organism>
<sequence>MPKSEKKYYYIFLILLDLNFITDSNLEIKVRLSKTIMGNVFSKLQIFIFPLEVEIPILNAKGIKEDLYLRKIKKSRRGLHWLK</sequence>
<dbReference type="EMBL" id="NPDU01000078">
    <property type="protein sequence ID" value="PJZ60101.1"/>
    <property type="molecule type" value="Genomic_DNA"/>
</dbReference>
<gene>
    <name evidence="2" type="ORF">CH376_20165</name>
    <name evidence="1" type="ORF">CH380_20990</name>
</gene>
<proteinExistence type="predicted"/>
<dbReference type="EMBL" id="NPDV01000030">
    <property type="protein sequence ID" value="PJZ51273.1"/>
    <property type="molecule type" value="Genomic_DNA"/>
</dbReference>